<dbReference type="EMBL" id="DTLS01000166">
    <property type="protein sequence ID" value="HGZ60682.1"/>
    <property type="molecule type" value="Genomic_DNA"/>
</dbReference>
<evidence type="ECO:0000256" key="7">
    <source>
        <dbReference type="ARBA" id="ARBA00023010"/>
    </source>
</evidence>
<dbReference type="GO" id="GO:0033281">
    <property type="term" value="C:TAT protein transport complex"/>
    <property type="evidence" value="ECO:0007669"/>
    <property type="project" value="UniProtKB-UniRule"/>
</dbReference>
<dbReference type="AlphaFoldDB" id="A0A7J3SN23"/>
<dbReference type="HAMAP" id="MF_00236">
    <property type="entry name" value="TatA_E"/>
    <property type="match status" value="1"/>
</dbReference>
<evidence type="ECO:0000256" key="6">
    <source>
        <dbReference type="ARBA" id="ARBA00022989"/>
    </source>
</evidence>
<dbReference type="NCBIfam" id="NF011430">
    <property type="entry name" value="PRK14861.1"/>
    <property type="match status" value="1"/>
</dbReference>
<sequence length="102" mass="10820">MPGSLGTPEIIAILVIALLLLGPSKLPQLARSIGEALREFRKAASGATEEEKKAIASISGKQNVSESDRQVILGIAKKLGIDTEGLTDSEILKKIQEKIGQQ</sequence>
<evidence type="ECO:0000256" key="2">
    <source>
        <dbReference type="ARBA" id="ARBA00022448"/>
    </source>
</evidence>
<dbReference type="NCBIfam" id="TIGR01411">
    <property type="entry name" value="tatAE"/>
    <property type="match status" value="1"/>
</dbReference>
<comment type="similarity">
    <text evidence="9">Belongs to the TatA/E family.</text>
</comment>
<dbReference type="PANTHER" id="PTHR42982">
    <property type="entry name" value="SEC-INDEPENDENT PROTEIN TRANSLOCASE PROTEIN TATA"/>
    <property type="match status" value="1"/>
</dbReference>
<comment type="subcellular location">
    <subcellularLocation>
        <location evidence="1 9">Cell membrane</location>
        <topology evidence="1 9">Single-pass membrane protein</topology>
    </subcellularLocation>
</comment>
<dbReference type="PANTHER" id="PTHR42982:SF1">
    <property type="entry name" value="SEC-INDEPENDENT PROTEIN TRANSLOCASE PROTEIN TATA"/>
    <property type="match status" value="1"/>
</dbReference>
<keyword evidence="4 9" id="KW-0812">Transmembrane</keyword>
<keyword evidence="2 9" id="KW-0813">Transport</keyword>
<accession>A0A7J3SN23</accession>
<evidence type="ECO:0000256" key="3">
    <source>
        <dbReference type="ARBA" id="ARBA00022475"/>
    </source>
</evidence>
<comment type="subunit">
    <text evidence="9">Forms a complex with TatC.</text>
</comment>
<organism evidence="10">
    <name type="scientific">Fervidicoccus fontis</name>
    <dbReference type="NCBI Taxonomy" id="683846"/>
    <lineage>
        <taxon>Archaea</taxon>
        <taxon>Thermoproteota</taxon>
        <taxon>Thermoprotei</taxon>
        <taxon>Fervidicoccales</taxon>
        <taxon>Fervidicoccaceae</taxon>
        <taxon>Fervidicoccus</taxon>
    </lineage>
</organism>
<dbReference type="GO" id="GO:0008320">
    <property type="term" value="F:protein transmembrane transporter activity"/>
    <property type="evidence" value="ECO:0007669"/>
    <property type="project" value="UniProtKB-UniRule"/>
</dbReference>
<keyword evidence="6 9" id="KW-1133">Transmembrane helix</keyword>
<dbReference type="GO" id="GO:0043953">
    <property type="term" value="P:protein transport by the Tat complex"/>
    <property type="evidence" value="ECO:0007669"/>
    <property type="project" value="UniProtKB-UniRule"/>
</dbReference>
<dbReference type="Gene3D" id="1.20.5.3310">
    <property type="match status" value="1"/>
</dbReference>
<reference evidence="10" key="1">
    <citation type="journal article" date="2020" name="mSystems">
        <title>Genome- and Community-Level Interaction Insights into Carbon Utilization and Element Cycling Functions of Hydrothermarchaeota in Hydrothermal Sediment.</title>
        <authorList>
            <person name="Zhou Z."/>
            <person name="Liu Y."/>
            <person name="Xu W."/>
            <person name="Pan J."/>
            <person name="Luo Z.H."/>
            <person name="Li M."/>
        </authorList>
    </citation>
    <scope>NUCLEOTIDE SEQUENCE [LARGE SCALE GENOMIC DNA]</scope>
    <source>
        <strain evidence="10">SpSt-885</strain>
    </source>
</reference>
<keyword evidence="3 9" id="KW-1003">Cell membrane</keyword>
<gene>
    <name evidence="9" type="primary">tatA</name>
    <name evidence="10" type="ORF">ENW83_05730</name>
</gene>
<dbReference type="PRINTS" id="PR01506">
    <property type="entry name" value="TATBPROTEIN"/>
</dbReference>
<evidence type="ECO:0000256" key="4">
    <source>
        <dbReference type="ARBA" id="ARBA00022692"/>
    </source>
</evidence>
<evidence type="ECO:0000256" key="5">
    <source>
        <dbReference type="ARBA" id="ARBA00022927"/>
    </source>
</evidence>
<evidence type="ECO:0000256" key="8">
    <source>
        <dbReference type="ARBA" id="ARBA00023136"/>
    </source>
</evidence>
<protein>
    <recommendedName>
        <fullName evidence="9">Sec-independent protein translocase protein TatA</fullName>
    </recommendedName>
</protein>
<keyword evidence="7 9" id="KW-0811">Translocation</keyword>
<keyword evidence="8 9" id="KW-0472">Membrane</keyword>
<evidence type="ECO:0000256" key="1">
    <source>
        <dbReference type="ARBA" id="ARBA00004162"/>
    </source>
</evidence>
<keyword evidence="5 9" id="KW-0653">Protein transport</keyword>
<evidence type="ECO:0000256" key="9">
    <source>
        <dbReference type="HAMAP-Rule" id="MF_00236"/>
    </source>
</evidence>
<proteinExistence type="inferred from homology"/>
<dbReference type="InterPro" id="IPR003369">
    <property type="entry name" value="TatA/B/E"/>
</dbReference>
<comment type="function">
    <text evidence="9">Part of the twin-arginine translocation (Tat) system that transports large folded proteins containing a characteristic twin-arginine motif in their signal peptide across membranes. TatA could form the protein-conducting channel of the Tat system.</text>
</comment>
<dbReference type="Pfam" id="PF02416">
    <property type="entry name" value="TatA_B_E"/>
    <property type="match status" value="1"/>
</dbReference>
<name>A0A7J3SN23_9CREN</name>
<dbReference type="InterPro" id="IPR006312">
    <property type="entry name" value="TatA/E"/>
</dbReference>
<evidence type="ECO:0000313" key="10">
    <source>
        <dbReference type="EMBL" id="HGZ60682.1"/>
    </source>
</evidence>
<comment type="caution">
    <text evidence="10">The sequence shown here is derived from an EMBL/GenBank/DDBJ whole genome shotgun (WGS) entry which is preliminary data.</text>
</comment>